<proteinExistence type="predicted"/>
<feature type="region of interest" description="Disordered" evidence="1">
    <location>
        <begin position="38"/>
        <end position="73"/>
    </location>
</feature>
<dbReference type="OrthoDB" id="551302at2759"/>
<dbReference type="InterPro" id="IPR007062">
    <property type="entry name" value="PPI-2"/>
</dbReference>
<dbReference type="GeneID" id="28725296"/>
<feature type="region of interest" description="Disordered" evidence="1">
    <location>
        <begin position="101"/>
        <end position="160"/>
    </location>
</feature>
<organism evidence="2 3">
    <name type="scientific">Eremothecium sinecaudum</name>
    <dbReference type="NCBI Taxonomy" id="45286"/>
    <lineage>
        <taxon>Eukaryota</taxon>
        <taxon>Fungi</taxon>
        <taxon>Dikarya</taxon>
        <taxon>Ascomycota</taxon>
        <taxon>Saccharomycotina</taxon>
        <taxon>Saccharomycetes</taxon>
        <taxon>Saccharomycetales</taxon>
        <taxon>Saccharomycetaceae</taxon>
        <taxon>Eremothecium</taxon>
    </lineage>
</organism>
<dbReference type="AlphaFoldDB" id="A0A0X8HV14"/>
<evidence type="ECO:0000313" key="3">
    <source>
        <dbReference type="Proteomes" id="UP000243052"/>
    </source>
</evidence>
<evidence type="ECO:0000256" key="1">
    <source>
        <dbReference type="SAM" id="MobiDB-lite"/>
    </source>
</evidence>
<feature type="region of interest" description="Disordered" evidence="1">
    <location>
        <begin position="1"/>
        <end position="23"/>
    </location>
</feature>
<reference evidence="2 3" key="1">
    <citation type="submission" date="2016-01" db="EMBL/GenBank/DDBJ databases">
        <title>Genome sequence of the yeast Holleya sinecauda.</title>
        <authorList>
            <person name="Dietrich F.S."/>
        </authorList>
    </citation>
    <scope>NUCLEOTIDE SEQUENCE [LARGE SCALE GENOMIC DNA]</scope>
    <source>
        <strain evidence="2 3">ATCC 58844</strain>
    </source>
</reference>
<feature type="compositionally biased region" description="Acidic residues" evidence="1">
    <location>
        <begin position="142"/>
        <end position="157"/>
    </location>
</feature>
<dbReference type="GO" id="GO:0004864">
    <property type="term" value="F:protein phosphatase inhibitor activity"/>
    <property type="evidence" value="ECO:0007669"/>
    <property type="project" value="InterPro"/>
</dbReference>
<name>A0A0X8HV14_9SACH</name>
<accession>A0A0X8HV14</accession>
<evidence type="ECO:0000313" key="2">
    <source>
        <dbReference type="EMBL" id="AMD21972.1"/>
    </source>
</evidence>
<dbReference type="GO" id="GO:0009966">
    <property type="term" value="P:regulation of signal transduction"/>
    <property type="evidence" value="ECO:0007669"/>
    <property type="project" value="InterPro"/>
</dbReference>
<dbReference type="PANTHER" id="PTHR12398">
    <property type="entry name" value="PROTEIN PHOSPHATASE INHIBITOR"/>
    <property type="match status" value="1"/>
</dbReference>
<keyword evidence="3" id="KW-1185">Reference proteome</keyword>
<dbReference type="EMBL" id="CP014246">
    <property type="protein sequence ID" value="AMD21972.1"/>
    <property type="molecule type" value="Genomic_DNA"/>
</dbReference>
<feature type="compositionally biased region" description="Polar residues" evidence="1">
    <location>
        <begin position="38"/>
        <end position="48"/>
    </location>
</feature>
<protein>
    <submittedName>
        <fullName evidence="2">HFR117Wp</fullName>
    </submittedName>
</protein>
<dbReference type="PANTHER" id="PTHR12398:SF20">
    <property type="entry name" value="PROTEIN PHOSPHATASE 1 REGULATORY INHIBITOR SUBUNIT 2"/>
    <property type="match status" value="1"/>
</dbReference>
<gene>
    <name evidence="2" type="ORF">AW171_hschr63971</name>
</gene>
<dbReference type="Proteomes" id="UP000243052">
    <property type="component" value="Chromosome vi"/>
</dbReference>
<dbReference type="Pfam" id="PF04979">
    <property type="entry name" value="IPP-2"/>
    <property type="match status" value="1"/>
</dbReference>
<sequence>MGGILKNKSALKEEEEQAFDAESVTEFRQQVLKNTRLNAQLTSRQGSDGSLPISSPVKGGVPKDTLSLKREQDQKEALQWNQVNLDENEIAKLEFQSVHVDEPKTPYQGAIDPNGEYYRHDDEDDLESLTLGEPQYRASEQPGEDDISDDQEHEDCDSVTIDKRKKFAEMRKKHYDVREVFNNRQNYGSDEEE</sequence>
<dbReference type="RefSeq" id="XP_017988968.1">
    <property type="nucleotide sequence ID" value="XM_018133479.1"/>
</dbReference>